<dbReference type="Proteomes" id="UP000005239">
    <property type="component" value="Unassembled WGS sequence"/>
</dbReference>
<dbReference type="EnsemblMetazoa" id="PPA26356.1">
    <property type="protein sequence ID" value="PPA26356.1"/>
    <property type="gene ID" value="WBGene00115910"/>
</dbReference>
<dbReference type="FunFam" id="3.30.70.330:FF:000860">
    <property type="entry name" value="Heterogeneous nuclear ribonucleoprotein A1"/>
    <property type="match status" value="1"/>
</dbReference>
<dbReference type="Gene3D" id="3.30.70.330">
    <property type="match status" value="2"/>
</dbReference>
<dbReference type="PANTHER" id="PTHR48026:SF14">
    <property type="entry name" value="HETEROGENEOUS NUCLEAR RIBONUCLEOPROTEIN A1"/>
    <property type="match status" value="1"/>
</dbReference>
<protein>
    <submittedName>
        <fullName evidence="4">Hrp-1</fullName>
    </submittedName>
</protein>
<accession>A0A8R1YJ80</accession>
<evidence type="ECO:0000313" key="5">
    <source>
        <dbReference type="Proteomes" id="UP000005239"/>
    </source>
</evidence>
<keyword evidence="1" id="KW-0677">Repeat</keyword>
<feature type="region of interest" description="Disordered" evidence="3">
    <location>
        <begin position="271"/>
        <end position="318"/>
    </location>
</feature>
<reference evidence="4" key="2">
    <citation type="submission" date="2022-06" db="UniProtKB">
        <authorList>
            <consortium name="EnsemblMetazoa"/>
        </authorList>
    </citation>
    <scope>IDENTIFICATION</scope>
    <source>
        <strain evidence="4">PS312</strain>
    </source>
</reference>
<dbReference type="AlphaFoldDB" id="A0A2A6BER3"/>
<feature type="region of interest" description="Disordered" evidence="3">
    <location>
        <begin position="87"/>
        <end position="108"/>
    </location>
</feature>
<dbReference type="InterPro" id="IPR000504">
    <property type="entry name" value="RRM_dom"/>
</dbReference>
<evidence type="ECO:0000313" key="4">
    <source>
        <dbReference type="EnsemblMetazoa" id="PPA26356.1"/>
    </source>
</evidence>
<dbReference type="InterPro" id="IPR012677">
    <property type="entry name" value="Nucleotide-bd_a/b_plait_sf"/>
</dbReference>
<keyword evidence="2" id="KW-0694">RNA-binding</keyword>
<feature type="compositionally biased region" description="Basic and acidic residues" evidence="3">
    <location>
        <begin position="87"/>
        <end position="103"/>
    </location>
</feature>
<dbReference type="PANTHER" id="PTHR48026">
    <property type="entry name" value="HOMOLOGOUS TO DROSOPHILA SQD (SQUID) PROTEIN"/>
    <property type="match status" value="1"/>
</dbReference>
<dbReference type="SMART" id="SM00360">
    <property type="entry name" value="RRM"/>
    <property type="match status" value="2"/>
</dbReference>
<proteinExistence type="predicted"/>
<dbReference type="InterPro" id="IPR035979">
    <property type="entry name" value="RBD_domain_sf"/>
</dbReference>
<dbReference type="GO" id="GO:0071013">
    <property type="term" value="C:catalytic step 2 spliceosome"/>
    <property type="evidence" value="ECO:0000318"/>
    <property type="project" value="GO_Central"/>
</dbReference>
<organism evidence="4 5">
    <name type="scientific">Pristionchus pacificus</name>
    <name type="common">Parasitic nematode worm</name>
    <dbReference type="NCBI Taxonomy" id="54126"/>
    <lineage>
        <taxon>Eukaryota</taxon>
        <taxon>Metazoa</taxon>
        <taxon>Ecdysozoa</taxon>
        <taxon>Nematoda</taxon>
        <taxon>Chromadorea</taxon>
        <taxon>Rhabditida</taxon>
        <taxon>Rhabditina</taxon>
        <taxon>Diplogasteromorpha</taxon>
        <taxon>Diplogasteroidea</taxon>
        <taxon>Neodiplogasteridae</taxon>
        <taxon>Pristionchus</taxon>
    </lineage>
</organism>
<feature type="compositionally biased region" description="Gly residues" evidence="3">
    <location>
        <begin position="213"/>
        <end position="244"/>
    </location>
</feature>
<name>A0A2A6BER3_PRIPA</name>
<sequence length="342" mass="35262">MVKNEDNNGNEHGEGEPECFRKLFIGGISPTTTEEMMREFYGKFGELTDCVVMRDPMTKKARGFGFVTYSAKSMVDECMLNRPHEIDGKKVDPKRAVPRDNNAKGESNVSSKRLYVSGIKDDHTEAMLTEYFSKFGTVEKVDIVSDKATGKIRGFAFVNFDDHDPVDQCILLKSHQVNGYRCDVKKGLTKDEMAKAQQSERERMERSNRSRGMGRGGPGGASGGQWSGQGWGAQQGGGSWGQGGGGYGGGQGGYGGGQGGYTGGGGWGAPQGGYGGGQGGYGGGGSYGGGQGGYTGGGGWGAQQGGGGYGGAAAGGGQGGWGAGAQGGGYGASYGAPPSRGY</sequence>
<feature type="compositionally biased region" description="Basic and acidic residues" evidence="3">
    <location>
        <begin position="191"/>
        <end position="208"/>
    </location>
</feature>
<gene>
    <name evidence="4" type="primary">WBGene00115910</name>
</gene>
<dbReference type="GO" id="GO:0098687">
    <property type="term" value="C:chromosomal region"/>
    <property type="evidence" value="ECO:0007669"/>
    <property type="project" value="UniProtKB-ARBA"/>
</dbReference>
<dbReference type="Pfam" id="PF00076">
    <property type="entry name" value="RRM_1"/>
    <property type="match status" value="2"/>
</dbReference>
<evidence type="ECO:0000256" key="1">
    <source>
        <dbReference type="ARBA" id="ARBA00022737"/>
    </source>
</evidence>
<keyword evidence="5" id="KW-1185">Reference proteome</keyword>
<accession>A0A2A6BER3</accession>
<dbReference type="GO" id="GO:0000398">
    <property type="term" value="P:mRNA splicing, via spliceosome"/>
    <property type="evidence" value="ECO:0000318"/>
    <property type="project" value="GO_Central"/>
</dbReference>
<evidence type="ECO:0000256" key="3">
    <source>
        <dbReference type="SAM" id="MobiDB-lite"/>
    </source>
</evidence>
<reference evidence="5" key="1">
    <citation type="journal article" date="2008" name="Nat. Genet.">
        <title>The Pristionchus pacificus genome provides a unique perspective on nematode lifestyle and parasitism.</title>
        <authorList>
            <person name="Dieterich C."/>
            <person name="Clifton S.W."/>
            <person name="Schuster L.N."/>
            <person name="Chinwalla A."/>
            <person name="Delehaunty K."/>
            <person name="Dinkelacker I."/>
            <person name="Fulton L."/>
            <person name="Fulton R."/>
            <person name="Godfrey J."/>
            <person name="Minx P."/>
            <person name="Mitreva M."/>
            <person name="Roeseler W."/>
            <person name="Tian H."/>
            <person name="Witte H."/>
            <person name="Yang S.P."/>
            <person name="Wilson R.K."/>
            <person name="Sommer R.J."/>
        </authorList>
    </citation>
    <scope>NUCLEOTIDE SEQUENCE [LARGE SCALE GENOMIC DNA]</scope>
    <source>
        <strain evidence="5">PS312</strain>
    </source>
</reference>
<dbReference type="FunFam" id="3.30.70.330:FF:000040">
    <property type="entry name" value="Heterogeneous nuclear ribonucleoprotein A2/B1"/>
    <property type="match status" value="1"/>
</dbReference>
<dbReference type="PROSITE" id="PS50102">
    <property type="entry name" value="RRM"/>
    <property type="match status" value="2"/>
</dbReference>
<feature type="region of interest" description="Disordered" evidence="3">
    <location>
        <begin position="191"/>
        <end position="244"/>
    </location>
</feature>
<dbReference type="OrthoDB" id="1875751at2759"/>
<evidence type="ECO:0000256" key="2">
    <source>
        <dbReference type="ARBA" id="ARBA00022884"/>
    </source>
</evidence>
<dbReference type="SUPFAM" id="SSF54928">
    <property type="entry name" value="RNA-binding domain, RBD"/>
    <property type="match status" value="2"/>
</dbReference>
<dbReference type="GO" id="GO:0003730">
    <property type="term" value="F:mRNA 3'-UTR binding"/>
    <property type="evidence" value="ECO:0000318"/>
    <property type="project" value="GO_Central"/>
</dbReference>